<keyword evidence="1" id="KW-0732">Signal</keyword>
<reference evidence="2" key="1">
    <citation type="submission" date="2015-07" db="EMBL/GenBank/DDBJ databases">
        <title>MeaNS - Measles Nucleotide Surveillance Program.</title>
        <authorList>
            <person name="Tran T."/>
            <person name="Druce J."/>
        </authorList>
    </citation>
    <scope>NUCLEOTIDE SEQUENCE</scope>
    <source>
        <strain evidence="2">UCB-OBI-ISO-001</strain>
        <tissue evidence="2">Gonad</tissue>
    </source>
</reference>
<accession>A0A0L8IGQ8</accession>
<proteinExistence type="predicted"/>
<organism evidence="2">
    <name type="scientific">Octopus bimaculoides</name>
    <name type="common">California two-spotted octopus</name>
    <dbReference type="NCBI Taxonomy" id="37653"/>
    <lineage>
        <taxon>Eukaryota</taxon>
        <taxon>Metazoa</taxon>
        <taxon>Spiralia</taxon>
        <taxon>Lophotrochozoa</taxon>
        <taxon>Mollusca</taxon>
        <taxon>Cephalopoda</taxon>
        <taxon>Coleoidea</taxon>
        <taxon>Octopodiformes</taxon>
        <taxon>Octopoda</taxon>
        <taxon>Incirrata</taxon>
        <taxon>Octopodidae</taxon>
        <taxon>Octopus</taxon>
    </lineage>
</organism>
<feature type="chain" id="PRO_5005584402" description="Secreted protein" evidence="1">
    <location>
        <begin position="20"/>
        <end position="77"/>
    </location>
</feature>
<gene>
    <name evidence="2" type="ORF">OCBIM_22038855mg</name>
</gene>
<evidence type="ECO:0000256" key="1">
    <source>
        <dbReference type="SAM" id="SignalP"/>
    </source>
</evidence>
<feature type="signal peptide" evidence="1">
    <location>
        <begin position="1"/>
        <end position="19"/>
    </location>
</feature>
<evidence type="ECO:0000313" key="2">
    <source>
        <dbReference type="EMBL" id="KOG00661.1"/>
    </source>
</evidence>
<name>A0A0L8IGQ8_OCTBM</name>
<sequence>MIHCLVVLASIFLVYMSRCLPTKATTSIGHIDPKIHSKGIYHMLLNIIAVALQPRVALTCECTHSSKRHQNVNENSR</sequence>
<dbReference type="EMBL" id="KQ415768">
    <property type="protein sequence ID" value="KOG00661.1"/>
    <property type="molecule type" value="Genomic_DNA"/>
</dbReference>
<dbReference type="AlphaFoldDB" id="A0A0L8IGQ8"/>
<evidence type="ECO:0008006" key="3">
    <source>
        <dbReference type="Google" id="ProtNLM"/>
    </source>
</evidence>
<protein>
    <recommendedName>
        <fullName evidence="3">Secreted protein</fullName>
    </recommendedName>
</protein>